<organism evidence="3 4">
    <name type="scientific">Symbiodinium natans</name>
    <dbReference type="NCBI Taxonomy" id="878477"/>
    <lineage>
        <taxon>Eukaryota</taxon>
        <taxon>Sar</taxon>
        <taxon>Alveolata</taxon>
        <taxon>Dinophyceae</taxon>
        <taxon>Suessiales</taxon>
        <taxon>Symbiodiniaceae</taxon>
        <taxon>Symbiodinium</taxon>
    </lineage>
</organism>
<keyword evidence="2" id="KW-0732">Signal</keyword>
<keyword evidence="1" id="KW-1133">Transmembrane helix</keyword>
<keyword evidence="1" id="KW-0812">Transmembrane</keyword>
<sequence>MARPGRLLLVAAALLLGLRYCFVPSPEQQPQARGSDFNPAVAASAALPALTMLADDAEAKYGDQRKFAAVLVPLTTLVFPAVAMGMFVLYSFQEDAFWRVVPGTKRAKELEEAWREHPLFANSKDPLDGLINPDDYEKGLEEAWERAKPAGSTVTVKDKLKQMSKQNNPHWESWRQISA</sequence>
<evidence type="ECO:0000256" key="1">
    <source>
        <dbReference type="SAM" id="Phobius"/>
    </source>
</evidence>
<name>A0A812HQ19_9DINO</name>
<accession>A0A812HQ19</accession>
<dbReference type="GO" id="GO:0015979">
    <property type="term" value="P:photosynthesis"/>
    <property type="evidence" value="ECO:0007669"/>
    <property type="project" value="InterPro"/>
</dbReference>
<dbReference type="AlphaFoldDB" id="A0A812HQ19"/>
<feature type="chain" id="PRO_5032946113" evidence="2">
    <location>
        <begin position="22"/>
        <end position="179"/>
    </location>
</feature>
<dbReference type="Pfam" id="PF00796">
    <property type="entry name" value="PSI_8"/>
    <property type="match status" value="1"/>
</dbReference>
<dbReference type="GO" id="GO:0009522">
    <property type="term" value="C:photosystem I"/>
    <property type="evidence" value="ECO:0007669"/>
    <property type="project" value="InterPro"/>
</dbReference>
<proteinExistence type="predicted"/>
<dbReference type="OrthoDB" id="427114at2759"/>
<comment type="caution">
    <text evidence="3">The sequence shown here is derived from an EMBL/GenBank/DDBJ whole genome shotgun (WGS) entry which is preliminary data.</text>
</comment>
<dbReference type="Proteomes" id="UP000604046">
    <property type="component" value="Unassembled WGS sequence"/>
</dbReference>
<dbReference type="InterPro" id="IPR001302">
    <property type="entry name" value="PSI_PsaI"/>
</dbReference>
<reference evidence="3" key="1">
    <citation type="submission" date="2021-02" db="EMBL/GenBank/DDBJ databases">
        <authorList>
            <person name="Dougan E. K."/>
            <person name="Rhodes N."/>
            <person name="Thang M."/>
            <person name="Chan C."/>
        </authorList>
    </citation>
    <scope>NUCLEOTIDE SEQUENCE</scope>
</reference>
<keyword evidence="4" id="KW-1185">Reference proteome</keyword>
<evidence type="ECO:0000313" key="3">
    <source>
        <dbReference type="EMBL" id="CAE6957661.1"/>
    </source>
</evidence>
<gene>
    <name evidence="3" type="ORF">SNAT2548_LOCUS1825</name>
</gene>
<dbReference type="EMBL" id="CAJNDS010000103">
    <property type="protein sequence ID" value="CAE6957661.1"/>
    <property type="molecule type" value="Genomic_DNA"/>
</dbReference>
<protein>
    <submittedName>
        <fullName evidence="3">Uncharacterized protein</fullName>
    </submittedName>
</protein>
<feature type="signal peptide" evidence="2">
    <location>
        <begin position="1"/>
        <end position="21"/>
    </location>
</feature>
<feature type="transmembrane region" description="Helical" evidence="1">
    <location>
        <begin position="67"/>
        <end position="92"/>
    </location>
</feature>
<evidence type="ECO:0000313" key="4">
    <source>
        <dbReference type="Proteomes" id="UP000604046"/>
    </source>
</evidence>
<keyword evidence="1" id="KW-0472">Membrane</keyword>
<evidence type="ECO:0000256" key="2">
    <source>
        <dbReference type="SAM" id="SignalP"/>
    </source>
</evidence>